<comment type="caution">
    <text evidence="4">The sequence shown here is derived from an EMBL/GenBank/DDBJ whole genome shotgun (WGS) entry which is preliminary data.</text>
</comment>
<dbReference type="SUPFAM" id="SSF46785">
    <property type="entry name" value="Winged helix' DNA-binding domain"/>
    <property type="match status" value="1"/>
</dbReference>
<dbReference type="InterPro" id="IPR028349">
    <property type="entry name" value="PafC-like"/>
</dbReference>
<gene>
    <name evidence="4" type="ORF">AMD02_10175</name>
</gene>
<dbReference type="GO" id="GO:0003700">
    <property type="term" value="F:DNA-binding transcription factor activity"/>
    <property type="evidence" value="ECO:0007669"/>
    <property type="project" value="InterPro"/>
</dbReference>
<evidence type="ECO:0000256" key="1">
    <source>
        <dbReference type="ARBA" id="ARBA00023015"/>
    </source>
</evidence>
<protein>
    <submittedName>
        <fullName evidence="4">DNA-binding protein</fullName>
    </submittedName>
</protein>
<dbReference type="PATRIC" id="fig|136160.3.peg.2422"/>
<feature type="domain" description="HTH deoR-type" evidence="3">
    <location>
        <begin position="3"/>
        <end position="62"/>
    </location>
</feature>
<sequence length="325" mass="38045">MSKAKRLMELMMVINRKRRFTVKELAEEFSVSSRTILRDLQELSELGVPLYSEVGPHGGYEVLNERVLPPIAFTEEEAVAIFFTVHALRHFSALPFQAESSSVNHKFYSYMPEDVKERIDQLKNRFDFETPMRPLATPYLPTLLDAAIKQNVVSIEYETSQEKTKREIQPIGVYARDGFWYCPSYCFLREDMRLFRCDRITYVTEQTTNNPLNFRHVHLGNWQSYMKQERNVLDFYVELSQDGVQRCVAEQWLKPHLHIRQDGSGWLEGPFPESEVPYFSYYFIGFGHDATVKQPVQLVTLIKKSLRELLSKYNGEKEGLPQKSF</sequence>
<dbReference type="PIRSF" id="PIRSF016838">
    <property type="entry name" value="PafC"/>
    <property type="match status" value="1"/>
</dbReference>
<evidence type="ECO:0000259" key="3">
    <source>
        <dbReference type="PROSITE" id="PS51000"/>
    </source>
</evidence>
<dbReference type="SMART" id="SM00420">
    <property type="entry name" value="HTH_DEOR"/>
    <property type="match status" value="1"/>
</dbReference>
<dbReference type="InterPro" id="IPR013196">
    <property type="entry name" value="HTH_11"/>
</dbReference>
<keyword evidence="4" id="KW-0238">DNA-binding</keyword>
<dbReference type="PANTHER" id="PTHR34580">
    <property type="match status" value="1"/>
</dbReference>
<dbReference type="GO" id="GO:0003677">
    <property type="term" value="F:DNA binding"/>
    <property type="evidence" value="ECO:0007669"/>
    <property type="project" value="UniProtKB-KW"/>
</dbReference>
<dbReference type="Gene3D" id="1.10.10.10">
    <property type="entry name" value="Winged helix-like DNA-binding domain superfamily/Winged helix DNA-binding domain"/>
    <property type="match status" value="1"/>
</dbReference>
<keyword evidence="1" id="KW-0805">Transcription regulation</keyword>
<dbReference type="InterPro" id="IPR001034">
    <property type="entry name" value="DeoR_HTH"/>
</dbReference>
<dbReference type="AlphaFoldDB" id="A0A0M0KK62"/>
<evidence type="ECO:0000313" key="4">
    <source>
        <dbReference type="EMBL" id="KOO39170.1"/>
    </source>
</evidence>
<dbReference type="PROSITE" id="PS51000">
    <property type="entry name" value="HTH_DEOR_2"/>
    <property type="match status" value="1"/>
</dbReference>
<proteinExistence type="predicted"/>
<dbReference type="InterPro" id="IPR026881">
    <property type="entry name" value="WYL_dom"/>
</dbReference>
<organism evidence="4">
    <name type="scientific">Halalkalibacterium halodurans</name>
    <name type="common">Bacillus halodurans</name>
    <dbReference type="NCBI Taxonomy" id="86665"/>
    <lineage>
        <taxon>Bacteria</taxon>
        <taxon>Bacillati</taxon>
        <taxon>Bacillota</taxon>
        <taxon>Bacilli</taxon>
        <taxon>Bacillales</taxon>
        <taxon>Bacillaceae</taxon>
        <taxon>Halalkalibacterium (ex Joshi et al. 2022)</taxon>
    </lineage>
</organism>
<name>A0A0M0KK62_ALKHA</name>
<evidence type="ECO:0000256" key="2">
    <source>
        <dbReference type="ARBA" id="ARBA00023163"/>
    </source>
</evidence>
<dbReference type="InterPro" id="IPR036388">
    <property type="entry name" value="WH-like_DNA-bd_sf"/>
</dbReference>
<dbReference type="RefSeq" id="WP_010898050.1">
    <property type="nucleotide sequence ID" value="NZ_CP040441.1"/>
</dbReference>
<dbReference type="PANTHER" id="PTHR34580:SF9">
    <property type="entry name" value="SLL5097 PROTEIN"/>
    <property type="match status" value="1"/>
</dbReference>
<dbReference type="EMBL" id="LILD01000001">
    <property type="protein sequence ID" value="KOO39170.1"/>
    <property type="molecule type" value="Genomic_DNA"/>
</dbReference>
<dbReference type="Pfam" id="PF25583">
    <property type="entry name" value="WCX"/>
    <property type="match status" value="1"/>
</dbReference>
<dbReference type="Pfam" id="PF08279">
    <property type="entry name" value="HTH_11"/>
    <property type="match status" value="1"/>
</dbReference>
<dbReference type="OMA" id="WYFVARD"/>
<keyword evidence="2" id="KW-0804">Transcription</keyword>
<dbReference type="Pfam" id="PF13280">
    <property type="entry name" value="WYL"/>
    <property type="match status" value="1"/>
</dbReference>
<reference evidence="4" key="1">
    <citation type="submission" date="2015-08" db="EMBL/GenBank/DDBJ databases">
        <title>Complete DNA Sequence of Pseudomonas syringae pv. actinidiae, the Causal Agent of Kiwifruit Canker Disease.</title>
        <authorList>
            <person name="Rikkerink E.H.A."/>
            <person name="Fineran P.C."/>
        </authorList>
    </citation>
    <scope>NUCLEOTIDE SEQUENCE</scope>
    <source>
        <strain evidence="4">DSM 13666</strain>
    </source>
</reference>
<dbReference type="InterPro" id="IPR057727">
    <property type="entry name" value="WCX_dom"/>
</dbReference>
<dbReference type="InterPro" id="IPR036390">
    <property type="entry name" value="WH_DNA-bd_sf"/>
</dbReference>
<dbReference type="GeneID" id="87597485"/>
<accession>A0A0M0KK62</accession>
<dbReference type="PROSITE" id="PS52050">
    <property type="entry name" value="WYL"/>
    <property type="match status" value="1"/>
</dbReference>
<dbReference type="InterPro" id="IPR051534">
    <property type="entry name" value="CBASS_pafABC_assoc_protein"/>
</dbReference>